<proteinExistence type="predicted"/>
<feature type="chain" id="PRO_5042121374" description="PLOD1-3-like GT domain-containing protein" evidence="1">
    <location>
        <begin position="24"/>
        <end position="129"/>
    </location>
</feature>
<name>A0AAE1AYJ6_9GAST</name>
<comment type="caution">
    <text evidence="3">The sequence shown here is derived from an EMBL/GenBank/DDBJ whole genome shotgun (WGS) entry which is preliminary data.</text>
</comment>
<gene>
    <name evidence="3" type="ORF">RRG08_041579</name>
</gene>
<evidence type="ECO:0000259" key="2">
    <source>
        <dbReference type="Pfam" id="PF25342"/>
    </source>
</evidence>
<dbReference type="AlphaFoldDB" id="A0AAE1AYJ6"/>
<dbReference type="EMBL" id="JAWDGP010000898">
    <property type="protein sequence ID" value="KAK3796263.1"/>
    <property type="molecule type" value="Genomic_DNA"/>
</dbReference>
<evidence type="ECO:0000313" key="3">
    <source>
        <dbReference type="EMBL" id="KAK3796263.1"/>
    </source>
</evidence>
<reference evidence="3" key="1">
    <citation type="journal article" date="2023" name="G3 (Bethesda)">
        <title>A reference genome for the long-term kleptoplast-retaining sea slug Elysia crispata morphotype clarki.</title>
        <authorList>
            <person name="Eastman K.E."/>
            <person name="Pendleton A.L."/>
            <person name="Shaikh M.A."/>
            <person name="Suttiyut T."/>
            <person name="Ogas R."/>
            <person name="Tomko P."/>
            <person name="Gavelis G."/>
            <person name="Widhalm J.R."/>
            <person name="Wisecaver J.H."/>
        </authorList>
    </citation>
    <scope>NUCLEOTIDE SEQUENCE</scope>
    <source>
        <strain evidence="3">ECLA1</strain>
    </source>
</reference>
<feature type="signal peptide" evidence="1">
    <location>
        <begin position="1"/>
        <end position="23"/>
    </location>
</feature>
<protein>
    <recommendedName>
        <fullName evidence="2">PLOD1-3-like GT domain-containing protein</fullName>
    </recommendedName>
</protein>
<evidence type="ECO:0000313" key="4">
    <source>
        <dbReference type="Proteomes" id="UP001283361"/>
    </source>
</evidence>
<dbReference type="Pfam" id="PF25342">
    <property type="entry name" value="GT_PLOD"/>
    <property type="match status" value="1"/>
</dbReference>
<organism evidence="3 4">
    <name type="scientific">Elysia crispata</name>
    <name type="common">lettuce slug</name>
    <dbReference type="NCBI Taxonomy" id="231223"/>
    <lineage>
        <taxon>Eukaryota</taxon>
        <taxon>Metazoa</taxon>
        <taxon>Spiralia</taxon>
        <taxon>Lophotrochozoa</taxon>
        <taxon>Mollusca</taxon>
        <taxon>Gastropoda</taxon>
        <taxon>Heterobranchia</taxon>
        <taxon>Euthyneura</taxon>
        <taxon>Panpulmonata</taxon>
        <taxon>Sacoglossa</taxon>
        <taxon>Placobranchoidea</taxon>
        <taxon>Plakobranchidae</taxon>
        <taxon>Elysia</taxon>
    </lineage>
</organism>
<keyword evidence="4" id="KW-1185">Reference proteome</keyword>
<keyword evidence="1" id="KW-0732">Signal</keyword>
<feature type="domain" description="PLOD1-3-like GT" evidence="2">
    <location>
        <begin position="38"/>
        <end position="125"/>
    </location>
</feature>
<accession>A0AAE1AYJ6</accession>
<sequence length="129" mass="14635">MHQRKMGPLQVWTGTVLLTLCLAFCIASQEKETSTIDHELLVVTIATEENDGFRQFMKSAKKYGLDVKVFGMGQEWQGGTMESIGGGHKINILKESLKPYKHREDLILMFVDSKNMLMEKKMETVVPIT</sequence>
<evidence type="ECO:0000256" key="1">
    <source>
        <dbReference type="SAM" id="SignalP"/>
    </source>
</evidence>
<dbReference type="InterPro" id="IPR057589">
    <property type="entry name" value="GT_PLOD"/>
</dbReference>
<dbReference type="Proteomes" id="UP001283361">
    <property type="component" value="Unassembled WGS sequence"/>
</dbReference>